<feature type="region of interest" description="Disordered" evidence="1">
    <location>
        <begin position="194"/>
        <end position="215"/>
    </location>
</feature>
<gene>
    <name evidence="2" type="ORF">E2C01_042810</name>
</gene>
<dbReference type="Proteomes" id="UP000324222">
    <property type="component" value="Unassembled WGS sequence"/>
</dbReference>
<feature type="region of interest" description="Disordered" evidence="1">
    <location>
        <begin position="260"/>
        <end position="286"/>
    </location>
</feature>
<feature type="compositionally biased region" description="Low complexity" evidence="1">
    <location>
        <begin position="274"/>
        <end position="285"/>
    </location>
</feature>
<accession>A0A5B7FR77</accession>
<evidence type="ECO:0000313" key="2">
    <source>
        <dbReference type="EMBL" id="MPC49022.1"/>
    </source>
</evidence>
<dbReference type="AlphaFoldDB" id="A0A5B7FR77"/>
<organism evidence="2 3">
    <name type="scientific">Portunus trituberculatus</name>
    <name type="common">Swimming crab</name>
    <name type="synonym">Neptunus trituberculatus</name>
    <dbReference type="NCBI Taxonomy" id="210409"/>
    <lineage>
        <taxon>Eukaryota</taxon>
        <taxon>Metazoa</taxon>
        <taxon>Ecdysozoa</taxon>
        <taxon>Arthropoda</taxon>
        <taxon>Crustacea</taxon>
        <taxon>Multicrustacea</taxon>
        <taxon>Malacostraca</taxon>
        <taxon>Eumalacostraca</taxon>
        <taxon>Eucarida</taxon>
        <taxon>Decapoda</taxon>
        <taxon>Pleocyemata</taxon>
        <taxon>Brachyura</taxon>
        <taxon>Eubrachyura</taxon>
        <taxon>Portunoidea</taxon>
        <taxon>Portunidae</taxon>
        <taxon>Portuninae</taxon>
        <taxon>Portunus</taxon>
    </lineage>
</organism>
<comment type="caution">
    <text evidence="2">The sequence shown here is derived from an EMBL/GenBank/DDBJ whole genome shotgun (WGS) entry which is preliminary data.</text>
</comment>
<name>A0A5B7FR77_PORTR</name>
<reference evidence="2 3" key="1">
    <citation type="submission" date="2019-05" db="EMBL/GenBank/DDBJ databases">
        <title>Another draft genome of Portunus trituberculatus and its Hox gene families provides insights of decapod evolution.</title>
        <authorList>
            <person name="Jeong J.-H."/>
            <person name="Song I."/>
            <person name="Kim S."/>
            <person name="Choi T."/>
            <person name="Kim D."/>
            <person name="Ryu S."/>
            <person name="Kim W."/>
        </authorList>
    </citation>
    <scope>NUCLEOTIDE SEQUENCE [LARGE SCALE GENOMIC DNA]</scope>
    <source>
        <tissue evidence="2">Muscle</tissue>
    </source>
</reference>
<feature type="compositionally biased region" description="Basic and acidic residues" evidence="1">
    <location>
        <begin position="198"/>
        <end position="215"/>
    </location>
</feature>
<evidence type="ECO:0000313" key="3">
    <source>
        <dbReference type="Proteomes" id="UP000324222"/>
    </source>
</evidence>
<evidence type="ECO:0000256" key="1">
    <source>
        <dbReference type="SAM" id="MobiDB-lite"/>
    </source>
</evidence>
<sequence length="322" mass="33563">MERVLLVANMVFVRQWRCDGDGNSDKAMHCYWINSVTAVTMSPSTSGIGVSLGTEDFDVGVGGRHGPGEQQGAWLEAAVCCQGVGGSGLRAARERGGDFDVNMVPNDSAKPIFVLQRDCQLTHEFHSESVDAVSAAGDGGTAMTGGGLAGECLGRTECRNGSADPEINISAAATQELPSSWHVKTFITQGPVAPPLAFKDDPKPIVSRTEQDQRTRSAVAMSLTRRGLPAPPSAARAKAQVGKTFSGNVAANPLLGIFGTTTPGRSPPPAGRQTSSAATAAAARTPPRPWEVRVLVLALLLAASVNGGKKLNLKPRTPIKLS</sequence>
<proteinExistence type="predicted"/>
<keyword evidence="3" id="KW-1185">Reference proteome</keyword>
<protein>
    <submittedName>
        <fullName evidence="2">Uncharacterized protein</fullName>
    </submittedName>
</protein>
<dbReference type="EMBL" id="VSRR010008617">
    <property type="protein sequence ID" value="MPC49022.1"/>
    <property type="molecule type" value="Genomic_DNA"/>
</dbReference>